<feature type="transmembrane region" description="Helical" evidence="14">
    <location>
        <begin position="7"/>
        <end position="27"/>
    </location>
</feature>
<evidence type="ECO:0000256" key="12">
    <source>
        <dbReference type="PIRSR" id="PIRSR602402-1"/>
    </source>
</evidence>
<feature type="transmembrane region" description="Helical" evidence="14">
    <location>
        <begin position="39"/>
        <end position="58"/>
    </location>
</feature>
<comment type="subcellular location">
    <subcellularLocation>
        <location evidence="2">Membrane</location>
        <topology evidence="2">Single-pass membrane protein</topology>
    </subcellularLocation>
</comment>
<keyword evidence="16" id="KW-1185">Reference proteome</keyword>
<gene>
    <name evidence="15" type="ORF">CBYS24578_00017147</name>
</gene>
<dbReference type="PROSITE" id="PS00086">
    <property type="entry name" value="CYTOCHROME_P450"/>
    <property type="match status" value="1"/>
</dbReference>
<dbReference type="GO" id="GO:0020037">
    <property type="term" value="F:heme binding"/>
    <property type="evidence" value="ECO:0007669"/>
    <property type="project" value="InterPro"/>
</dbReference>
<protein>
    <recommendedName>
        <fullName evidence="17">Cytochrome P450</fullName>
    </recommendedName>
</protein>
<feature type="binding site" description="axial binding residue" evidence="12">
    <location>
        <position position="475"/>
    </location>
    <ligand>
        <name>heme</name>
        <dbReference type="ChEBI" id="CHEBI:30413"/>
    </ligand>
    <ligandPart>
        <name>Fe</name>
        <dbReference type="ChEBI" id="CHEBI:18248"/>
    </ligandPart>
</feature>
<evidence type="ECO:0000256" key="3">
    <source>
        <dbReference type="ARBA" id="ARBA00010617"/>
    </source>
</evidence>
<dbReference type="PRINTS" id="PR00464">
    <property type="entry name" value="EP450II"/>
</dbReference>
<evidence type="ECO:0000256" key="14">
    <source>
        <dbReference type="SAM" id="Phobius"/>
    </source>
</evidence>
<keyword evidence="6 12" id="KW-0479">Metal-binding</keyword>
<evidence type="ECO:0000256" key="4">
    <source>
        <dbReference type="ARBA" id="ARBA00022617"/>
    </source>
</evidence>
<accession>A0A9N9UL55</accession>
<keyword evidence="9 12" id="KW-0408">Iron</keyword>
<dbReference type="InterPro" id="IPR017972">
    <property type="entry name" value="Cyt_P450_CS"/>
</dbReference>
<keyword evidence="8 13" id="KW-0560">Oxidoreductase</keyword>
<evidence type="ECO:0000256" key="8">
    <source>
        <dbReference type="ARBA" id="ARBA00023002"/>
    </source>
</evidence>
<evidence type="ECO:0008006" key="17">
    <source>
        <dbReference type="Google" id="ProtNLM"/>
    </source>
</evidence>
<evidence type="ECO:0000256" key="11">
    <source>
        <dbReference type="ARBA" id="ARBA00023136"/>
    </source>
</evidence>
<dbReference type="CDD" id="cd11063">
    <property type="entry name" value="CYP52"/>
    <property type="match status" value="1"/>
</dbReference>
<dbReference type="GO" id="GO:0005506">
    <property type="term" value="F:iron ion binding"/>
    <property type="evidence" value="ECO:0007669"/>
    <property type="project" value="InterPro"/>
</dbReference>
<dbReference type="InterPro" id="IPR002402">
    <property type="entry name" value="Cyt_P450_E_grp-II"/>
</dbReference>
<proteinExistence type="inferred from homology"/>
<evidence type="ECO:0000256" key="10">
    <source>
        <dbReference type="ARBA" id="ARBA00023033"/>
    </source>
</evidence>
<dbReference type="PRINTS" id="PR01239">
    <property type="entry name" value="EP450IICYP52"/>
</dbReference>
<dbReference type="InterPro" id="IPR002974">
    <property type="entry name" value="Cyt_P450_E_CYP52_ascomycetes"/>
</dbReference>
<organism evidence="15 16">
    <name type="scientific">Clonostachys byssicola</name>
    <dbReference type="NCBI Taxonomy" id="160290"/>
    <lineage>
        <taxon>Eukaryota</taxon>
        <taxon>Fungi</taxon>
        <taxon>Dikarya</taxon>
        <taxon>Ascomycota</taxon>
        <taxon>Pezizomycotina</taxon>
        <taxon>Sordariomycetes</taxon>
        <taxon>Hypocreomycetidae</taxon>
        <taxon>Hypocreales</taxon>
        <taxon>Bionectriaceae</taxon>
        <taxon>Clonostachys</taxon>
    </lineage>
</organism>
<dbReference type="OrthoDB" id="1470350at2759"/>
<evidence type="ECO:0000256" key="6">
    <source>
        <dbReference type="ARBA" id="ARBA00022723"/>
    </source>
</evidence>
<dbReference type="PANTHER" id="PTHR24287:SF17">
    <property type="entry name" value="P450, PUTATIVE (EUROFUNG)-RELATED"/>
    <property type="match status" value="1"/>
</dbReference>
<comment type="caution">
    <text evidence="15">The sequence shown here is derived from an EMBL/GenBank/DDBJ whole genome shotgun (WGS) entry which is preliminary data.</text>
</comment>
<dbReference type="AlphaFoldDB" id="A0A9N9UL55"/>
<comment type="similarity">
    <text evidence="3 13">Belongs to the cytochrome P450 family.</text>
</comment>
<keyword evidence="7 14" id="KW-1133">Transmembrane helix</keyword>
<keyword evidence="5 14" id="KW-0812">Transmembrane</keyword>
<evidence type="ECO:0000256" key="13">
    <source>
        <dbReference type="RuleBase" id="RU000461"/>
    </source>
</evidence>
<sequence>MISEASYLAGKTLSAIYILTCAVYGFLPDPAARQLGPLTPYLLPWVAFALVPLFLYTSNKHFWLRNNRVHKTKPGNVYPHRDPILGVDWMISASKGLKAYNLLETWDDLFASIGNSFWHLAFGKWILLTNEPENLKVLLSTQFECWPIGGVRQTTTIITLGPHAIFSVNGKEWQQGRALIKPSFVRNQVADLECQDRHVERFLGKIPRDGSSIDLQKLLYLMTMDSATDFMFGYSTEMLLNPTKETSEFTQAFDHALYVSASRARLGWISYLIPDKKLDHSVRTCQRFIDRYVAKASADQKLKERPYLFLHELLQSGASMEHIRDQLLAIIIGGRDTSASTLSALFWTLARRPDIVKKIQDEIAVLEDGQKPTWEDLKSFRYVNMALKETLRLWAPVVTNMRCAAKDTVLPKGGGADGQSPLFVPKGTAVRWSLHSLHRRKDIFGEDAHEFRPERWETLRTSWEYLPFSGGPRTCIGQQFALTQMAYVVVRVFQTFETVEPKDERPMLHTLSTTTSLLNGCHVSFKAR</sequence>
<dbReference type="Proteomes" id="UP000754883">
    <property type="component" value="Unassembled WGS sequence"/>
</dbReference>
<keyword evidence="10 13" id="KW-0503">Monooxygenase</keyword>
<evidence type="ECO:0000313" key="16">
    <source>
        <dbReference type="Proteomes" id="UP000754883"/>
    </source>
</evidence>
<dbReference type="GO" id="GO:0016712">
    <property type="term" value="F:oxidoreductase activity, acting on paired donors, with incorporation or reduction of molecular oxygen, reduced flavin or flavoprotein as one donor, and incorporation of one atom of oxygen"/>
    <property type="evidence" value="ECO:0007669"/>
    <property type="project" value="InterPro"/>
</dbReference>
<dbReference type="InterPro" id="IPR036396">
    <property type="entry name" value="Cyt_P450_sf"/>
</dbReference>
<evidence type="ECO:0000256" key="5">
    <source>
        <dbReference type="ARBA" id="ARBA00022692"/>
    </source>
</evidence>
<dbReference type="SUPFAM" id="SSF48264">
    <property type="entry name" value="Cytochrome P450"/>
    <property type="match status" value="1"/>
</dbReference>
<dbReference type="Gene3D" id="1.10.630.10">
    <property type="entry name" value="Cytochrome P450"/>
    <property type="match status" value="1"/>
</dbReference>
<dbReference type="PRINTS" id="PR00385">
    <property type="entry name" value="P450"/>
</dbReference>
<dbReference type="EMBL" id="CABFNO020001533">
    <property type="protein sequence ID" value="CAG9995121.1"/>
    <property type="molecule type" value="Genomic_DNA"/>
</dbReference>
<keyword evidence="4 12" id="KW-0349">Heme</keyword>
<dbReference type="InterPro" id="IPR001128">
    <property type="entry name" value="Cyt_P450"/>
</dbReference>
<name>A0A9N9UL55_9HYPO</name>
<evidence type="ECO:0000256" key="2">
    <source>
        <dbReference type="ARBA" id="ARBA00004167"/>
    </source>
</evidence>
<dbReference type="GO" id="GO:0016020">
    <property type="term" value="C:membrane"/>
    <property type="evidence" value="ECO:0007669"/>
    <property type="project" value="UniProtKB-SubCell"/>
</dbReference>
<dbReference type="Pfam" id="PF00067">
    <property type="entry name" value="p450"/>
    <property type="match status" value="1"/>
</dbReference>
<evidence type="ECO:0000256" key="1">
    <source>
        <dbReference type="ARBA" id="ARBA00001971"/>
    </source>
</evidence>
<reference evidence="15" key="1">
    <citation type="submission" date="2021-10" db="EMBL/GenBank/DDBJ databases">
        <authorList>
            <person name="Piombo E."/>
        </authorList>
    </citation>
    <scope>NUCLEOTIDE SEQUENCE</scope>
</reference>
<evidence type="ECO:0000313" key="15">
    <source>
        <dbReference type="EMBL" id="CAG9995121.1"/>
    </source>
</evidence>
<evidence type="ECO:0000256" key="7">
    <source>
        <dbReference type="ARBA" id="ARBA00022989"/>
    </source>
</evidence>
<comment type="cofactor">
    <cofactor evidence="1 12">
        <name>heme</name>
        <dbReference type="ChEBI" id="CHEBI:30413"/>
    </cofactor>
</comment>
<dbReference type="InterPro" id="IPR047146">
    <property type="entry name" value="Cyt_P450_E_CYP52_fungi"/>
</dbReference>
<dbReference type="PANTHER" id="PTHR24287">
    <property type="entry name" value="P450, PUTATIVE (EUROFUNG)-RELATED"/>
    <property type="match status" value="1"/>
</dbReference>
<keyword evidence="11 14" id="KW-0472">Membrane</keyword>
<evidence type="ECO:0000256" key="9">
    <source>
        <dbReference type="ARBA" id="ARBA00023004"/>
    </source>
</evidence>